<gene>
    <name evidence="4" type="ORF">GOMPHAMPRED_005507</name>
</gene>
<reference evidence="4" key="1">
    <citation type="submission" date="2021-03" db="EMBL/GenBank/DDBJ databases">
        <authorList>
            <person name="Tagirdzhanova G."/>
        </authorList>
    </citation>
    <scope>NUCLEOTIDE SEQUENCE</scope>
</reference>
<keyword evidence="2" id="KW-0472">Membrane</keyword>
<dbReference type="AlphaFoldDB" id="A0A8H3FS86"/>
<comment type="caution">
    <text evidence="4">The sequence shown here is derived from an EMBL/GenBank/DDBJ whole genome shotgun (WGS) entry which is preliminary data.</text>
</comment>
<keyword evidence="2" id="KW-0812">Transmembrane</keyword>
<organism evidence="4 5">
    <name type="scientific">Gomphillus americanus</name>
    <dbReference type="NCBI Taxonomy" id="1940652"/>
    <lineage>
        <taxon>Eukaryota</taxon>
        <taxon>Fungi</taxon>
        <taxon>Dikarya</taxon>
        <taxon>Ascomycota</taxon>
        <taxon>Pezizomycotina</taxon>
        <taxon>Lecanoromycetes</taxon>
        <taxon>OSLEUM clade</taxon>
        <taxon>Ostropomycetidae</taxon>
        <taxon>Ostropales</taxon>
        <taxon>Graphidaceae</taxon>
        <taxon>Gomphilloideae</taxon>
        <taxon>Gomphillus</taxon>
    </lineage>
</organism>
<feature type="compositionally biased region" description="Low complexity" evidence="1">
    <location>
        <begin position="19"/>
        <end position="33"/>
    </location>
</feature>
<name>A0A8H3FS86_9LECA</name>
<dbReference type="PANTHER" id="PTHR34502">
    <property type="entry name" value="DUF6594 DOMAIN-CONTAINING PROTEIN-RELATED"/>
    <property type="match status" value="1"/>
</dbReference>
<accession>A0A8H3FS86</accession>
<keyword evidence="5" id="KW-1185">Reference proteome</keyword>
<feature type="transmembrane region" description="Helical" evidence="2">
    <location>
        <begin position="348"/>
        <end position="368"/>
    </location>
</feature>
<feature type="transmembrane region" description="Helical" evidence="2">
    <location>
        <begin position="319"/>
        <end position="342"/>
    </location>
</feature>
<dbReference type="PANTHER" id="PTHR34502:SF3">
    <property type="entry name" value="DUF6594 DOMAIN-CONTAINING PROTEIN"/>
    <property type="match status" value="1"/>
</dbReference>
<dbReference type="Proteomes" id="UP000664169">
    <property type="component" value="Unassembled WGS sequence"/>
</dbReference>
<evidence type="ECO:0000313" key="5">
    <source>
        <dbReference type="Proteomes" id="UP000664169"/>
    </source>
</evidence>
<evidence type="ECO:0000313" key="4">
    <source>
        <dbReference type="EMBL" id="CAF9929821.1"/>
    </source>
</evidence>
<evidence type="ECO:0000256" key="2">
    <source>
        <dbReference type="SAM" id="Phobius"/>
    </source>
</evidence>
<feature type="domain" description="DUF6594" evidence="3">
    <location>
        <begin position="124"/>
        <end position="382"/>
    </location>
</feature>
<proteinExistence type="predicted"/>
<evidence type="ECO:0000259" key="3">
    <source>
        <dbReference type="Pfam" id="PF20237"/>
    </source>
</evidence>
<dbReference type="OrthoDB" id="3533814at2759"/>
<dbReference type="Pfam" id="PF20237">
    <property type="entry name" value="DUF6594"/>
    <property type="match status" value="1"/>
</dbReference>
<evidence type="ECO:0000256" key="1">
    <source>
        <dbReference type="SAM" id="MobiDB-lite"/>
    </source>
</evidence>
<protein>
    <recommendedName>
        <fullName evidence="3">DUF6594 domain-containing protein</fullName>
    </recommendedName>
</protein>
<dbReference type="EMBL" id="CAJPDQ010000033">
    <property type="protein sequence ID" value="CAF9929821.1"/>
    <property type="molecule type" value="Genomic_DNA"/>
</dbReference>
<keyword evidence="2" id="KW-1133">Transmembrane helix</keyword>
<feature type="region of interest" description="Disordered" evidence="1">
    <location>
        <begin position="1"/>
        <end position="92"/>
    </location>
</feature>
<dbReference type="InterPro" id="IPR046529">
    <property type="entry name" value="DUF6594"/>
</dbReference>
<sequence>MESDVRDRSLLAARASDKSSVQSREQRQQQRQQMDSGSTGKSGDIVETHDHPVVVAAVDDDGPEKGDLENATAAADPGGKGEVAQGNTFVHRLRRRLTQRRTGLEEWSMPGERHKNSNEYPMGYPRLAAHIDSETNTHLYRRFGYLRTRSLLYLQDELICLERRLRQMDVADSEEEPYRLVERSFDVEDDPKRQALFVQINTKLKEYDEMVLRQKEMLALRPVSNRDWLYYARYLWGKKPLSREDMEFIWLRSDMVDLYTYAESSWIKPMVGVVMPLIPQRLVMFIFRKKQQKQKQPNGNDEEDIDHATHSLVDGRLELVFKTMVVLLNVVLLLVPVALLYLLNANAWWKLAIVFFFIAMFTVVTLFMTQAKRNEVFVSVAT</sequence>